<dbReference type="RefSeq" id="XP_013258460.1">
    <property type="nucleotide sequence ID" value="XM_013403006.1"/>
</dbReference>
<dbReference type="EMBL" id="AMGV01000006">
    <property type="protein sequence ID" value="KEF55870.1"/>
    <property type="molecule type" value="Genomic_DNA"/>
</dbReference>
<name>A0A072PK37_9EURO</name>
<dbReference type="AlphaFoldDB" id="A0A072PK37"/>
<evidence type="ECO:0000259" key="1">
    <source>
        <dbReference type="Pfam" id="PF25534"/>
    </source>
</evidence>
<dbReference type="InterPro" id="IPR057678">
    <property type="entry name" value="DUF7918"/>
</dbReference>
<proteinExistence type="predicted"/>
<dbReference type="PANTHER" id="PTHR36223">
    <property type="entry name" value="BETA-LACTAMASE-TYPE TRANSPEPTIDASE FOLD DOMAIN CONTAINING PROTEIN"/>
    <property type="match status" value="1"/>
</dbReference>
<reference evidence="2 3" key="1">
    <citation type="submission" date="2013-03" db="EMBL/GenBank/DDBJ databases">
        <title>The Genome Sequence of Exophiala aquamarina CBS 119918.</title>
        <authorList>
            <consortium name="The Broad Institute Genomics Platform"/>
            <person name="Cuomo C."/>
            <person name="de Hoog S."/>
            <person name="Gorbushina A."/>
            <person name="Walker B."/>
            <person name="Young S.K."/>
            <person name="Zeng Q."/>
            <person name="Gargeya S."/>
            <person name="Fitzgerald M."/>
            <person name="Haas B."/>
            <person name="Abouelleil A."/>
            <person name="Allen A.W."/>
            <person name="Alvarado L."/>
            <person name="Arachchi H.M."/>
            <person name="Berlin A.M."/>
            <person name="Chapman S.B."/>
            <person name="Gainer-Dewar J."/>
            <person name="Goldberg J."/>
            <person name="Griggs A."/>
            <person name="Gujja S."/>
            <person name="Hansen M."/>
            <person name="Howarth C."/>
            <person name="Imamovic A."/>
            <person name="Ireland A."/>
            <person name="Larimer J."/>
            <person name="McCowan C."/>
            <person name="Murphy C."/>
            <person name="Pearson M."/>
            <person name="Poon T.W."/>
            <person name="Priest M."/>
            <person name="Roberts A."/>
            <person name="Saif S."/>
            <person name="Shea T."/>
            <person name="Sisk P."/>
            <person name="Sykes S."/>
            <person name="Wortman J."/>
            <person name="Nusbaum C."/>
            <person name="Birren B."/>
        </authorList>
    </citation>
    <scope>NUCLEOTIDE SEQUENCE [LARGE SCALE GENOMIC DNA]</scope>
    <source>
        <strain evidence="2 3">CBS 119918</strain>
    </source>
</reference>
<gene>
    <name evidence="2" type="ORF">A1O9_07450</name>
</gene>
<protein>
    <recommendedName>
        <fullName evidence="1">DUF7918 domain-containing protein</fullName>
    </recommendedName>
</protein>
<dbReference type="Proteomes" id="UP000027920">
    <property type="component" value="Unassembled WGS sequence"/>
</dbReference>
<evidence type="ECO:0000313" key="3">
    <source>
        <dbReference type="Proteomes" id="UP000027920"/>
    </source>
</evidence>
<accession>A0A072PK37</accession>
<dbReference type="HOGENOM" id="CLU_070614_1_0_1"/>
<dbReference type="GeneID" id="25282364"/>
<keyword evidence="3" id="KW-1185">Reference proteome</keyword>
<dbReference type="VEuPathDB" id="FungiDB:A1O9_07450"/>
<dbReference type="STRING" id="1182545.A0A072PK37"/>
<evidence type="ECO:0000313" key="2">
    <source>
        <dbReference type="EMBL" id="KEF55870.1"/>
    </source>
</evidence>
<sequence length="313" mass="35544">MVVLDKVRVNVLCNGHKLKEYDDLATGTGPDNRLDLTSDATKTVTRCLQAKPLKEYFIRVAVRKGFDFGPRANCLSFCVYIDGDRVRRKHISKAVSERRSGFHHVIKGMQVSSDVGWRRLAFSIPFDTDRPLAEESKGLNEAELKRRYGEVGIVRVEVWREIEYRDGNIPAARALEDMPATRPIPERAIKGQRIDIVTQAGQHHVMSKPPNPWASRRVDASPITEFIFKYRSENALKTIGIIPIPLEERDPRGLSRDELLELARRFQVCVPLPPFNSLLGQKQAWPSSKSRHLDADHFSPIMQASRQGRIASK</sequence>
<comment type="caution">
    <text evidence="2">The sequence shown here is derived from an EMBL/GenBank/DDBJ whole genome shotgun (WGS) entry which is preliminary data.</text>
</comment>
<dbReference type="Pfam" id="PF25534">
    <property type="entry name" value="DUF7918"/>
    <property type="match status" value="1"/>
</dbReference>
<dbReference type="OrthoDB" id="3364132at2759"/>
<dbReference type="PANTHER" id="PTHR36223:SF1">
    <property type="entry name" value="TRANSCRIPTION ELONGATION FACTOR EAF N-TERMINAL DOMAIN-CONTAINING PROTEIN"/>
    <property type="match status" value="1"/>
</dbReference>
<organism evidence="2 3">
    <name type="scientific">Exophiala aquamarina CBS 119918</name>
    <dbReference type="NCBI Taxonomy" id="1182545"/>
    <lineage>
        <taxon>Eukaryota</taxon>
        <taxon>Fungi</taxon>
        <taxon>Dikarya</taxon>
        <taxon>Ascomycota</taxon>
        <taxon>Pezizomycotina</taxon>
        <taxon>Eurotiomycetes</taxon>
        <taxon>Chaetothyriomycetidae</taxon>
        <taxon>Chaetothyriales</taxon>
        <taxon>Herpotrichiellaceae</taxon>
        <taxon>Exophiala</taxon>
    </lineage>
</organism>
<feature type="domain" description="DUF7918" evidence="1">
    <location>
        <begin position="7"/>
        <end position="243"/>
    </location>
</feature>